<organism evidence="1 2">
    <name type="scientific">Letharia lupina</name>
    <dbReference type="NCBI Taxonomy" id="560253"/>
    <lineage>
        <taxon>Eukaryota</taxon>
        <taxon>Fungi</taxon>
        <taxon>Dikarya</taxon>
        <taxon>Ascomycota</taxon>
        <taxon>Pezizomycotina</taxon>
        <taxon>Lecanoromycetes</taxon>
        <taxon>OSLEUM clade</taxon>
        <taxon>Lecanoromycetidae</taxon>
        <taxon>Lecanorales</taxon>
        <taxon>Lecanorineae</taxon>
        <taxon>Parmeliaceae</taxon>
        <taxon>Letharia</taxon>
    </lineage>
</organism>
<evidence type="ECO:0000313" key="1">
    <source>
        <dbReference type="EMBL" id="KAF6217546.1"/>
    </source>
</evidence>
<dbReference type="EMBL" id="JACCJB010000027">
    <property type="protein sequence ID" value="KAF6217546.1"/>
    <property type="molecule type" value="Genomic_DNA"/>
</dbReference>
<name>A0A8H6C6G6_9LECA</name>
<protein>
    <submittedName>
        <fullName evidence="1">Uncharacterized protein</fullName>
    </submittedName>
</protein>
<evidence type="ECO:0000313" key="2">
    <source>
        <dbReference type="Proteomes" id="UP000593566"/>
    </source>
</evidence>
<accession>A0A8H6C6G6</accession>
<dbReference type="GeneID" id="59335284"/>
<dbReference type="AlphaFoldDB" id="A0A8H6C6G6"/>
<sequence>MADSKISSEAGSRFLGVPLEIRRQIYRILLLDPPESFLSTPCMPWYQQGVFQAKVKKDGTDNEMWHGTEYQGNFYEHNYNESDSDVDFPFCDSSSKTRIAEAPRLGESKLQNGHNSVQKDGADQEMNVQRFPAILRTNRQIYSEASPLLYRELNMRLQPGDVLCMKSSKDIVKASERVWRHNPLQDTGVLKPNGLTNYAEPELDGVMDPHVLARFKKITFDLDINWELETLDAETGRQTAGDTTLQDQTAPSLFVNDNMTVNSQDEARLLAFYRRSTILHQLVKILSNSPDVVRLQILFDIEVLARYDMSSDSDSEDEQEDKDPARKMIAANERAMELFLDSGLLAPLEKLSNVRSFEFEYAALNCDCEHYKPKPKYARMLSDLKQNIERNYAVKND</sequence>
<comment type="caution">
    <text evidence="1">The sequence shown here is derived from an EMBL/GenBank/DDBJ whole genome shotgun (WGS) entry which is preliminary data.</text>
</comment>
<proteinExistence type="predicted"/>
<dbReference type="RefSeq" id="XP_037146981.1">
    <property type="nucleotide sequence ID" value="XM_037297780.1"/>
</dbReference>
<reference evidence="1 2" key="1">
    <citation type="journal article" date="2020" name="Genomics">
        <title>Complete, high-quality genomes from long-read metagenomic sequencing of two wolf lichen thalli reveals enigmatic genome architecture.</title>
        <authorList>
            <person name="McKenzie S.K."/>
            <person name="Walston R.F."/>
            <person name="Allen J.L."/>
        </authorList>
    </citation>
    <scope>NUCLEOTIDE SEQUENCE [LARGE SCALE GENOMIC DNA]</scope>
    <source>
        <strain evidence="1">WasteWater1</strain>
    </source>
</reference>
<keyword evidence="2" id="KW-1185">Reference proteome</keyword>
<gene>
    <name evidence="1" type="ORF">HO133_006884</name>
</gene>
<dbReference type="Proteomes" id="UP000593566">
    <property type="component" value="Unassembled WGS sequence"/>
</dbReference>